<dbReference type="Proteomes" id="UP000823674">
    <property type="component" value="Chromosome A05"/>
</dbReference>
<reference evidence="1 2" key="1">
    <citation type="submission" date="2021-03" db="EMBL/GenBank/DDBJ databases">
        <authorList>
            <person name="King G.J."/>
            <person name="Bancroft I."/>
            <person name="Baten A."/>
            <person name="Bloomfield J."/>
            <person name="Borpatragohain P."/>
            <person name="He Z."/>
            <person name="Irish N."/>
            <person name="Irwin J."/>
            <person name="Liu K."/>
            <person name="Mauleon R.P."/>
            <person name="Moore J."/>
            <person name="Morris R."/>
            <person name="Ostergaard L."/>
            <person name="Wang B."/>
            <person name="Wells R."/>
        </authorList>
    </citation>
    <scope>NUCLEOTIDE SEQUENCE [LARGE SCALE GENOMIC DNA]</scope>
    <source>
        <strain evidence="1">R-o-18</strain>
        <tissue evidence="1">Leaf</tissue>
    </source>
</reference>
<keyword evidence="2" id="KW-1185">Reference proteome</keyword>
<evidence type="ECO:0000313" key="2">
    <source>
        <dbReference type="Proteomes" id="UP000823674"/>
    </source>
</evidence>
<dbReference type="EMBL" id="JADBGQ010000005">
    <property type="protein sequence ID" value="KAG5397592.1"/>
    <property type="molecule type" value="Genomic_DNA"/>
</dbReference>
<comment type="caution">
    <text evidence="1">The sequence shown here is derived from an EMBL/GenBank/DDBJ whole genome shotgun (WGS) entry which is preliminary data.</text>
</comment>
<evidence type="ECO:0000313" key="1">
    <source>
        <dbReference type="EMBL" id="KAG5397592.1"/>
    </source>
</evidence>
<proteinExistence type="predicted"/>
<name>A0ABQ7MFR0_BRACM</name>
<organism evidence="1 2">
    <name type="scientific">Brassica rapa subsp. trilocularis</name>
    <dbReference type="NCBI Taxonomy" id="1813537"/>
    <lineage>
        <taxon>Eukaryota</taxon>
        <taxon>Viridiplantae</taxon>
        <taxon>Streptophyta</taxon>
        <taxon>Embryophyta</taxon>
        <taxon>Tracheophyta</taxon>
        <taxon>Spermatophyta</taxon>
        <taxon>Magnoliopsida</taxon>
        <taxon>eudicotyledons</taxon>
        <taxon>Gunneridae</taxon>
        <taxon>Pentapetalae</taxon>
        <taxon>rosids</taxon>
        <taxon>malvids</taxon>
        <taxon>Brassicales</taxon>
        <taxon>Brassicaceae</taxon>
        <taxon>Brassiceae</taxon>
        <taxon>Brassica</taxon>
    </lineage>
</organism>
<gene>
    <name evidence="1" type="primary">A05g505650.1_BraROA</name>
    <name evidence="1" type="ORF">IGI04_019406</name>
</gene>
<accession>A0ABQ7MFR0</accession>
<sequence length="89" mass="10552">MEDSWKTYRRLMEDLYKTHRRLMEDFDLGGKTKLFQNLGGNPKFYLNLGGIQLSLEDFWKTYGSLLQNLWKTPGRLMKDFDLGGKPKLF</sequence>
<protein>
    <submittedName>
        <fullName evidence="1">Uncharacterized protein</fullName>
    </submittedName>
</protein>